<accession>A0A2P6M7K4</accession>
<protein>
    <recommendedName>
        <fullName evidence="3">Addiction module toxin RelE</fullName>
    </recommendedName>
</protein>
<gene>
    <name evidence="1" type="ORF">C6N40_09240</name>
</gene>
<keyword evidence="2" id="KW-1185">Reference proteome</keyword>
<organism evidence="1 2">
    <name type="scientific">Arenimonas caeni</name>
    <dbReference type="NCBI Taxonomy" id="2058085"/>
    <lineage>
        <taxon>Bacteria</taxon>
        <taxon>Pseudomonadati</taxon>
        <taxon>Pseudomonadota</taxon>
        <taxon>Gammaproteobacteria</taxon>
        <taxon>Lysobacterales</taxon>
        <taxon>Lysobacteraceae</taxon>
        <taxon>Arenimonas</taxon>
    </lineage>
</organism>
<dbReference type="Proteomes" id="UP000241736">
    <property type="component" value="Unassembled WGS sequence"/>
</dbReference>
<evidence type="ECO:0000313" key="1">
    <source>
        <dbReference type="EMBL" id="PRH81979.1"/>
    </source>
</evidence>
<proteinExistence type="predicted"/>
<dbReference type="OrthoDB" id="6198200at2"/>
<dbReference type="EMBL" id="PVLF01000014">
    <property type="protein sequence ID" value="PRH81979.1"/>
    <property type="molecule type" value="Genomic_DNA"/>
</dbReference>
<reference evidence="1 2" key="1">
    <citation type="submission" date="2018-03" db="EMBL/GenBank/DDBJ databases">
        <title>Arenimonas caeni sp. nov., isolated from activated sludge.</title>
        <authorList>
            <person name="Liu H."/>
        </authorList>
    </citation>
    <scope>NUCLEOTIDE SEQUENCE [LARGE SCALE GENOMIC DNA]</scope>
    <source>
        <strain evidence="2">z29</strain>
    </source>
</reference>
<dbReference type="AlphaFoldDB" id="A0A2P6M7K4"/>
<name>A0A2P6M7K4_9GAMM</name>
<evidence type="ECO:0000313" key="2">
    <source>
        <dbReference type="Proteomes" id="UP000241736"/>
    </source>
</evidence>
<sequence>MPGYRYDGQKAVIFTWADGIEAWDELFAKYGKQYGQHLSNMIKRLERLGDFGQLPPDQLHHQQDGVYAVKSRSKFRVYGWFESLNGKKCFVIGQAAFKKEDKADPTKIKRCIQLMNDYKRQNGESK</sequence>
<comment type="caution">
    <text evidence="1">The sequence shown here is derived from an EMBL/GenBank/DDBJ whole genome shotgun (WGS) entry which is preliminary data.</text>
</comment>
<dbReference type="RefSeq" id="WP_106990737.1">
    <property type="nucleotide sequence ID" value="NZ_KZ679092.1"/>
</dbReference>
<evidence type="ECO:0008006" key="3">
    <source>
        <dbReference type="Google" id="ProtNLM"/>
    </source>
</evidence>